<dbReference type="PROSITE" id="PS51459">
    <property type="entry name" value="FIDO"/>
    <property type="match status" value="1"/>
</dbReference>
<keyword evidence="1" id="KW-0863">Zinc-finger</keyword>
<dbReference type="Gene3D" id="3.30.160.60">
    <property type="entry name" value="Classic Zinc Finger"/>
    <property type="match status" value="1"/>
</dbReference>
<accession>G0A8H5</accession>
<evidence type="ECO:0008006" key="7">
    <source>
        <dbReference type="Google" id="ProtNLM"/>
    </source>
</evidence>
<evidence type="ECO:0000313" key="6">
    <source>
        <dbReference type="Proteomes" id="UP000008392"/>
    </source>
</evidence>
<organism evidence="5 6">
    <name type="scientific">Collimonas fungivorans (strain Ter331)</name>
    <dbReference type="NCBI Taxonomy" id="1005048"/>
    <lineage>
        <taxon>Bacteria</taxon>
        <taxon>Pseudomonadati</taxon>
        <taxon>Pseudomonadota</taxon>
        <taxon>Betaproteobacteria</taxon>
        <taxon>Burkholderiales</taxon>
        <taxon>Oxalobacteraceae</taxon>
        <taxon>Collimonas</taxon>
    </lineage>
</organism>
<protein>
    <recommendedName>
        <fullName evidence="7">C2H2-type domain-containing protein</fullName>
    </recommendedName>
</protein>
<dbReference type="eggNOG" id="COG5048">
    <property type="taxonomic scope" value="Bacteria"/>
</dbReference>
<evidence type="ECO:0000259" key="4">
    <source>
        <dbReference type="PROSITE" id="PS51459"/>
    </source>
</evidence>
<feature type="region of interest" description="Disordered" evidence="2">
    <location>
        <begin position="1651"/>
        <end position="1728"/>
    </location>
</feature>
<dbReference type="eggNOG" id="COG3177">
    <property type="taxonomic scope" value="Bacteria"/>
</dbReference>
<dbReference type="InterPro" id="IPR036597">
    <property type="entry name" value="Fido-like_dom_sf"/>
</dbReference>
<dbReference type="InterPro" id="IPR003812">
    <property type="entry name" value="Fido"/>
</dbReference>
<gene>
    <name evidence="5" type="ordered locus">CFU_1616</name>
</gene>
<evidence type="ECO:0000313" key="5">
    <source>
        <dbReference type="EMBL" id="AEK61448.1"/>
    </source>
</evidence>
<keyword evidence="1" id="KW-0862">Zinc</keyword>
<feature type="domain" description="C2H2-type" evidence="3">
    <location>
        <begin position="1729"/>
        <end position="1756"/>
    </location>
</feature>
<reference evidence="6" key="6">
    <citation type="submission" date="2011-05" db="EMBL/GenBank/DDBJ databases">
        <title>Complete sequence of Collimonas fungivorans Ter331.</title>
        <authorList>
            <person name="Leveau J.H."/>
        </authorList>
    </citation>
    <scope>NUCLEOTIDE SEQUENCE [LARGE SCALE GENOMIC DNA]</scope>
    <source>
        <strain evidence="6">Ter331</strain>
    </source>
</reference>
<dbReference type="Proteomes" id="UP000008392">
    <property type="component" value="Chromosome"/>
</dbReference>
<dbReference type="Pfam" id="PF13699">
    <property type="entry name" value="eCIS_core"/>
    <property type="match status" value="1"/>
</dbReference>
<reference evidence="5 6" key="3">
    <citation type="journal article" date="2008" name="FEMS Microbiol. Ecol.">
        <title>Identification and characterization of genes underlying chitinolysis in Collimonas fungivorans Ter331.</title>
        <authorList>
            <person name="Fritsche K."/>
            <person name="de Boer W."/>
            <person name="Gerards S."/>
            <person name="van den Berg M."/>
            <person name="van Veen J.A."/>
            <person name="Leveau J.H."/>
        </authorList>
    </citation>
    <scope>NUCLEOTIDE SEQUENCE [LARGE SCALE GENOMIC DNA]</scope>
    <source>
        <strain evidence="5 6">Ter331</strain>
    </source>
</reference>
<dbReference type="Gene3D" id="1.10.3290.10">
    <property type="entry name" value="Fido-like domain"/>
    <property type="match status" value="1"/>
</dbReference>
<reference evidence="5 6" key="1">
    <citation type="journal article" date="2004" name="Environ. Microbiol.">
        <title>Phylogeny-function analysis of (meta)genomic libraries: screening for expression of ribosomal RNA genes by large-insert library fluorescent in situ hybridization (LIL-FISH).</title>
        <authorList>
            <person name="Leveau J.H."/>
            <person name="Gerards S."/>
            <person name="de Boer W."/>
            <person name="van Veen J.A."/>
        </authorList>
    </citation>
    <scope>NUCLEOTIDE SEQUENCE [LARGE SCALE GENOMIC DNA]</scope>
    <source>
        <strain evidence="5 6">Ter331</strain>
    </source>
</reference>
<feature type="compositionally biased region" description="Low complexity" evidence="2">
    <location>
        <begin position="1689"/>
        <end position="1701"/>
    </location>
</feature>
<feature type="region of interest" description="Disordered" evidence="2">
    <location>
        <begin position="1262"/>
        <end position="1305"/>
    </location>
</feature>
<dbReference type="SMART" id="SM00355">
    <property type="entry name" value="ZnF_C2H2"/>
    <property type="match status" value="1"/>
</dbReference>
<dbReference type="GO" id="GO:0008270">
    <property type="term" value="F:zinc ion binding"/>
    <property type="evidence" value="ECO:0007669"/>
    <property type="project" value="UniProtKB-KW"/>
</dbReference>
<evidence type="ECO:0000256" key="2">
    <source>
        <dbReference type="SAM" id="MobiDB-lite"/>
    </source>
</evidence>
<feature type="compositionally biased region" description="Basic and acidic residues" evidence="2">
    <location>
        <begin position="1702"/>
        <end position="1711"/>
    </location>
</feature>
<dbReference type="KEGG" id="cfu:CFU_1616"/>
<reference evidence="5 6" key="5">
    <citation type="journal article" date="2011" name="ISME J.">
        <title>Dual transcriptional profiling of a bacterial/fungal confrontation: Collimonas fungivorans versus Aspergillus niger.</title>
        <authorList>
            <person name="Mela F."/>
            <person name="Fritsche K."/>
            <person name="de Boer W."/>
            <person name="van Veen J.A."/>
            <person name="de Graaff L.H."/>
            <person name="van den Berg M."/>
            <person name="Leveau J.H."/>
        </authorList>
    </citation>
    <scope>NUCLEOTIDE SEQUENCE [LARGE SCALE GENOMIC DNA]</scope>
    <source>
        <strain evidence="5 6">Ter331</strain>
    </source>
</reference>
<dbReference type="CDD" id="cd22744">
    <property type="entry name" value="OTU"/>
    <property type="match status" value="1"/>
</dbReference>
<dbReference type="PROSITE" id="PS00028">
    <property type="entry name" value="ZINC_FINGER_C2H2_1"/>
    <property type="match status" value="1"/>
</dbReference>
<dbReference type="STRING" id="1005048.CFU_1616"/>
<sequence length="1756" mass="190032">MMIGGYVVSLACRVKTIAVLASPVSNDSKGVLPMAVKPALEPAPAQSLVSPGQDVEHEAPASGDIFTMPFGNYSYAASPLRRRDDDDRDGAPRYGRNAEAASQRLPASRESPSLPLQQISNGIVQRAEKDIAGAALPQHLSVISNNTGLPDNLKFGIEDLSGLSLDNVKVHYNSPQPAQLDALAYTRGTEIHVAPGQERHLPHEAWHVVQQAQGRVAPTTAVHGVALNDELGLENEADRLGAALSTMPLVPARAAMHPFTALNTIPGNQAGPVQRVINFADKVETQYTKNTYLTKLWKAAQKTSPKISFDQVRQAWIEAEASDDEVDLPDNIDLAWQRIAPYGALGTVGLRPTLDDKAELAALNKAGSNIPMTERAGLDIHRKSVRSNAGVIFPAARVEDDDDGRKWDPRNPAEFEEKLPTVDYTTWDNLLDRQKRFLLENQSNLKVLNAALLAEVELGNSQLRAQAKVPPAKKQSKTYSDFIVALFSHLAVSTANPQQVAKDAGIADGGKYLSAVFNVRRGDPDKSIAAYKATEKTETTAEKSAITKGQPPIDWLNEAGLEELLREDAPFLRQRAAQVAHLRKNLDEFDILTKWASGGSNVQSHNSNMDSDVLATIATTADAKGKQSPIANISLLDSLLAKITPVKGTLYGAYPRNDSLRVGYLFSQGTPMSASEAAGGTVAFSKNTDGADRYKIYATGHNGIPISAVVPGVGQGQREILFRAGATFKVLSIEEGDFGANVTRQVTMVEQGAAISRQQADRRDDKAVQTSQEALLNRRDKWITKFSELEVDAETQAWFISNNTGDRIEGQADASFAFPYGKKTAQAWHDVITNDDINIWSVEGFTQIAARLLGNSPAEIKFIVAGEDPGSWGEALELPDKDKTALIENGLLVDDLYSIGGTLSRELFAQIAARAGAEFSDADNMFKLRLTAKQKQLITGRWKAIKENGSEKNGTDIYKISQVPGGKKSGKLLKADMEAAGQMKTLLMSLAGGTADGTQVPLSAAAIEKIEKRQKTEIAKTKKSKVGYQNEDKRSALQGILDRGAENMAAINAPVAKESSKEGSKLTESAKLAARIQQQLSVLHPLHDGNGRISRAYAYLVLRRQGFGDIPLPLFDQDRDQSTPADEWENQFAAQATGGIKKKEGDSGLVEEIPAIASEADALKFMQVHAGDKMKGAIESVNAEQTKISLGGAIQMEDMWLVDEMLKYIGQRPEWLSKELRKDMDDLRRKRDKESTTNTDVFKQVLALKKRLVLEITEKMRTAPASSKDAGEKPATGSELLTPDSAGKKKDDTTSSQSQGAKEGSGFVRGSLLANADFIARLNLQEQSARAAVALGGQDQLADAVLDHYDERNHGVQAHLIAYMVLRNRPHPVYPHISQSTANMLMALDEVPAETVYARLKNVIIPRALMFFTWEEDVEQEELRWVQNSGLGAGVLWQEEMNYRTRLARAWVERNPDYAARVDAAQRTIVTDALNAAERARLQGAAIAAINRSFADGAQLTDGNCLFAALAAPDNVNLESANAIRANVVAGLQMADVVNTPLDELRQLGGASAAARQARLAYDAMRAQGISLALYQQYMGVSGVWGGDPEIRAWTRLNAGQTIYLLEPGNALFRGISNAAGIGTRTADQVLAAVNLGTAIAIRNTGGHYIRLLPRPQPQQQGGQPALPGGSSAGDGKSGPKRKRESSPKSKSTGSVSGSSEADSKKRERPPGKKANAGGPAKKAKKDMFACQEKGCDKAYSTQANLTRHKRAKHVK</sequence>
<evidence type="ECO:0000259" key="3">
    <source>
        <dbReference type="PROSITE" id="PS50157"/>
    </source>
</evidence>
<dbReference type="Gene3D" id="3.90.176.10">
    <property type="entry name" value="Toxin ADP-ribosyltransferase, Chain A, domain 1"/>
    <property type="match status" value="1"/>
</dbReference>
<feature type="domain" description="Fido" evidence="4">
    <location>
        <begin position="1002"/>
        <end position="1152"/>
    </location>
</feature>
<dbReference type="InterPro" id="IPR013087">
    <property type="entry name" value="Znf_C2H2_type"/>
</dbReference>
<dbReference type="EMBL" id="CP002745">
    <property type="protein sequence ID" value="AEK61448.1"/>
    <property type="molecule type" value="Genomic_DNA"/>
</dbReference>
<feature type="compositionally biased region" description="Basic and acidic residues" evidence="2">
    <location>
        <begin position="81"/>
        <end position="91"/>
    </location>
</feature>
<reference evidence="5 6" key="2">
    <citation type="journal article" date="2006" name="J. Microbiol. Methods">
        <title>Genomic flank-sequencing of plasposon insertion sites for rapid identification of functional genes.</title>
        <authorList>
            <person name="Leveau J.H."/>
            <person name="Gerards S."/>
            <person name="Fritsche K."/>
            <person name="Zondag G."/>
            <person name="van Veen J.A."/>
        </authorList>
    </citation>
    <scope>NUCLEOTIDE SEQUENCE [LARGE SCALE GENOMIC DNA]</scope>
    <source>
        <strain evidence="5 6">Ter331</strain>
    </source>
</reference>
<dbReference type="PROSITE" id="PS50157">
    <property type="entry name" value="ZINC_FINGER_C2H2_2"/>
    <property type="match status" value="1"/>
</dbReference>
<proteinExistence type="predicted"/>
<feature type="compositionally biased region" description="Low complexity" evidence="2">
    <location>
        <begin position="1651"/>
        <end position="1670"/>
    </location>
</feature>
<name>G0A8H5_COLFT</name>
<reference evidence="5 6" key="4">
    <citation type="journal article" date="2010" name="Environ. Microbiol.">
        <title>The bacterial genus Collimonas: mycophagy, weathering and other adaptive solutions to life in oligotrophic soil environments.</title>
        <authorList>
            <person name="Leveau J.H."/>
            <person name="Uroz S."/>
            <person name="de Boer W."/>
        </authorList>
    </citation>
    <scope>NUCLEOTIDE SEQUENCE [LARGE SCALE GENOMIC DNA]</scope>
    <source>
        <strain evidence="5 6">Ter331</strain>
    </source>
</reference>
<feature type="region of interest" description="Disordered" evidence="2">
    <location>
        <begin position="43"/>
        <end position="63"/>
    </location>
</feature>
<dbReference type="InterPro" id="IPR025295">
    <property type="entry name" value="eCIS_core_dom"/>
</dbReference>
<evidence type="ECO:0000256" key="1">
    <source>
        <dbReference type="PROSITE-ProRule" id="PRU00042"/>
    </source>
</evidence>
<feature type="region of interest" description="Disordered" evidence="2">
    <location>
        <begin position="77"/>
        <end position="115"/>
    </location>
</feature>
<dbReference type="SUPFAM" id="SSF140931">
    <property type="entry name" value="Fic-like"/>
    <property type="match status" value="1"/>
</dbReference>
<keyword evidence="1" id="KW-0479">Metal-binding</keyword>
<keyword evidence="6" id="KW-1185">Reference proteome</keyword>
<dbReference type="HOGENOM" id="CLU_239215_0_0_4"/>